<name>A0A0F9L9J8_9ZZZZ</name>
<comment type="caution">
    <text evidence="1">The sequence shown here is derived from an EMBL/GenBank/DDBJ whole genome shotgun (WGS) entry which is preliminary data.</text>
</comment>
<accession>A0A0F9L9J8</accession>
<sequence>MKLTKEMEREYLESGGGRCPYCKSTNLNTDGFEEGSASERVSCVNCDMEWVDCYQLVGITELDQ</sequence>
<reference evidence="1" key="1">
    <citation type="journal article" date="2015" name="Nature">
        <title>Complex archaea that bridge the gap between prokaryotes and eukaryotes.</title>
        <authorList>
            <person name="Spang A."/>
            <person name="Saw J.H."/>
            <person name="Jorgensen S.L."/>
            <person name="Zaremba-Niedzwiedzka K."/>
            <person name="Martijn J."/>
            <person name="Lind A.E."/>
            <person name="van Eijk R."/>
            <person name="Schleper C."/>
            <person name="Guy L."/>
            <person name="Ettema T.J."/>
        </authorList>
    </citation>
    <scope>NUCLEOTIDE SEQUENCE</scope>
</reference>
<organism evidence="1">
    <name type="scientific">marine sediment metagenome</name>
    <dbReference type="NCBI Taxonomy" id="412755"/>
    <lineage>
        <taxon>unclassified sequences</taxon>
        <taxon>metagenomes</taxon>
        <taxon>ecological metagenomes</taxon>
    </lineage>
</organism>
<protein>
    <submittedName>
        <fullName evidence="1">Uncharacterized protein</fullName>
    </submittedName>
</protein>
<gene>
    <name evidence="1" type="ORF">LCGC14_1227060</name>
</gene>
<proteinExistence type="predicted"/>
<evidence type="ECO:0000313" key="1">
    <source>
        <dbReference type="EMBL" id="KKM91594.1"/>
    </source>
</evidence>
<dbReference type="EMBL" id="LAZR01006513">
    <property type="protein sequence ID" value="KKM91594.1"/>
    <property type="molecule type" value="Genomic_DNA"/>
</dbReference>
<dbReference type="AlphaFoldDB" id="A0A0F9L9J8"/>